<proteinExistence type="predicted"/>
<gene>
    <name evidence="1" type="ORF">B0H16DRAFT_1451241</name>
</gene>
<accession>A0AAD7JWT4</accession>
<comment type="caution">
    <text evidence="1">The sequence shown here is derived from an EMBL/GenBank/DDBJ whole genome shotgun (WGS) entry which is preliminary data.</text>
</comment>
<evidence type="ECO:0000313" key="1">
    <source>
        <dbReference type="EMBL" id="KAJ7773491.1"/>
    </source>
</evidence>
<name>A0AAD7JWT4_9AGAR</name>
<keyword evidence="2" id="KW-1185">Reference proteome</keyword>
<dbReference type="Proteomes" id="UP001215598">
    <property type="component" value="Unassembled WGS sequence"/>
</dbReference>
<evidence type="ECO:0000313" key="2">
    <source>
        <dbReference type="Proteomes" id="UP001215598"/>
    </source>
</evidence>
<organism evidence="1 2">
    <name type="scientific">Mycena metata</name>
    <dbReference type="NCBI Taxonomy" id="1033252"/>
    <lineage>
        <taxon>Eukaryota</taxon>
        <taxon>Fungi</taxon>
        <taxon>Dikarya</taxon>
        <taxon>Basidiomycota</taxon>
        <taxon>Agaricomycotina</taxon>
        <taxon>Agaricomycetes</taxon>
        <taxon>Agaricomycetidae</taxon>
        <taxon>Agaricales</taxon>
        <taxon>Marasmiineae</taxon>
        <taxon>Mycenaceae</taxon>
        <taxon>Mycena</taxon>
    </lineage>
</organism>
<reference evidence="1" key="1">
    <citation type="submission" date="2023-03" db="EMBL/GenBank/DDBJ databases">
        <title>Massive genome expansion in bonnet fungi (Mycena s.s.) driven by repeated elements and novel gene families across ecological guilds.</title>
        <authorList>
            <consortium name="Lawrence Berkeley National Laboratory"/>
            <person name="Harder C.B."/>
            <person name="Miyauchi S."/>
            <person name="Viragh M."/>
            <person name="Kuo A."/>
            <person name="Thoen E."/>
            <person name="Andreopoulos B."/>
            <person name="Lu D."/>
            <person name="Skrede I."/>
            <person name="Drula E."/>
            <person name="Henrissat B."/>
            <person name="Morin E."/>
            <person name="Kohler A."/>
            <person name="Barry K."/>
            <person name="LaButti K."/>
            <person name="Morin E."/>
            <person name="Salamov A."/>
            <person name="Lipzen A."/>
            <person name="Mereny Z."/>
            <person name="Hegedus B."/>
            <person name="Baldrian P."/>
            <person name="Stursova M."/>
            <person name="Weitz H."/>
            <person name="Taylor A."/>
            <person name="Grigoriev I.V."/>
            <person name="Nagy L.G."/>
            <person name="Martin F."/>
            <person name="Kauserud H."/>
        </authorList>
    </citation>
    <scope>NUCLEOTIDE SEQUENCE</scope>
    <source>
        <strain evidence="1">CBHHK182m</strain>
    </source>
</reference>
<dbReference type="AlphaFoldDB" id="A0AAD7JWT4"/>
<sequence>MWSMGRHKCRPKRCLRLLEAIHRRVGILQVFFEHKILPVPLEIAEGPCAESGMPGGVLKGFWKGSCSLRRVLDEERVLNVILEDGRGLPRKRDGVAYTGTAVRSTSRMVGERDKSININITRFNNQLGRRGRSATDL</sequence>
<protein>
    <submittedName>
        <fullName evidence="1">Uncharacterized protein</fullName>
    </submittedName>
</protein>
<dbReference type="EMBL" id="JARKIB010000013">
    <property type="protein sequence ID" value="KAJ7773491.1"/>
    <property type="molecule type" value="Genomic_DNA"/>
</dbReference>